<evidence type="ECO:0000313" key="3">
    <source>
        <dbReference type="EMBL" id="KAK1627400.1"/>
    </source>
</evidence>
<gene>
    <name evidence="3" type="ORF">QYE76_001715</name>
</gene>
<protein>
    <submittedName>
        <fullName evidence="3">Uncharacterized protein</fullName>
    </submittedName>
</protein>
<name>A0AAD8RMB2_LOLMU</name>
<dbReference type="AlphaFoldDB" id="A0AAD8RMB2"/>
<proteinExistence type="predicted"/>
<accession>A0AAD8RMB2</accession>
<feature type="signal peptide" evidence="2">
    <location>
        <begin position="1"/>
        <end position="18"/>
    </location>
</feature>
<evidence type="ECO:0000256" key="2">
    <source>
        <dbReference type="SAM" id="SignalP"/>
    </source>
</evidence>
<comment type="caution">
    <text evidence="3">The sequence shown here is derived from an EMBL/GenBank/DDBJ whole genome shotgun (WGS) entry which is preliminary data.</text>
</comment>
<dbReference type="Proteomes" id="UP001231189">
    <property type="component" value="Unassembled WGS sequence"/>
</dbReference>
<keyword evidence="4" id="KW-1185">Reference proteome</keyword>
<feature type="chain" id="PRO_5042230863" evidence="2">
    <location>
        <begin position="19"/>
        <end position="81"/>
    </location>
</feature>
<organism evidence="3 4">
    <name type="scientific">Lolium multiflorum</name>
    <name type="common">Italian ryegrass</name>
    <name type="synonym">Lolium perenne subsp. multiflorum</name>
    <dbReference type="NCBI Taxonomy" id="4521"/>
    <lineage>
        <taxon>Eukaryota</taxon>
        <taxon>Viridiplantae</taxon>
        <taxon>Streptophyta</taxon>
        <taxon>Embryophyta</taxon>
        <taxon>Tracheophyta</taxon>
        <taxon>Spermatophyta</taxon>
        <taxon>Magnoliopsida</taxon>
        <taxon>Liliopsida</taxon>
        <taxon>Poales</taxon>
        <taxon>Poaceae</taxon>
        <taxon>BOP clade</taxon>
        <taxon>Pooideae</taxon>
        <taxon>Poodae</taxon>
        <taxon>Poeae</taxon>
        <taxon>Poeae Chloroplast Group 2 (Poeae type)</taxon>
        <taxon>Loliodinae</taxon>
        <taxon>Loliinae</taxon>
        <taxon>Lolium</taxon>
    </lineage>
</organism>
<sequence>MTMAWALTALLRRPDAAAAATEKLDRIVGPTGGGEASDAGRDAQRRSAPTLVAHSAATPWPAKHGGRIFGARSPIKVALAV</sequence>
<reference evidence="3" key="1">
    <citation type="submission" date="2023-07" db="EMBL/GenBank/DDBJ databases">
        <title>A chromosome-level genome assembly of Lolium multiflorum.</title>
        <authorList>
            <person name="Chen Y."/>
            <person name="Copetti D."/>
            <person name="Kolliker R."/>
            <person name="Studer B."/>
        </authorList>
    </citation>
    <scope>NUCLEOTIDE SEQUENCE</scope>
    <source>
        <strain evidence="3">02402/16</strain>
        <tissue evidence="3">Leaf</tissue>
    </source>
</reference>
<keyword evidence="2" id="KW-0732">Signal</keyword>
<feature type="region of interest" description="Disordered" evidence="1">
    <location>
        <begin position="24"/>
        <end position="65"/>
    </location>
</feature>
<dbReference type="EMBL" id="JAUUTY010000005">
    <property type="protein sequence ID" value="KAK1627400.1"/>
    <property type="molecule type" value="Genomic_DNA"/>
</dbReference>
<evidence type="ECO:0000313" key="4">
    <source>
        <dbReference type="Proteomes" id="UP001231189"/>
    </source>
</evidence>
<evidence type="ECO:0000256" key="1">
    <source>
        <dbReference type="SAM" id="MobiDB-lite"/>
    </source>
</evidence>